<evidence type="ECO:0000313" key="4">
    <source>
        <dbReference type="EMBL" id="CAF1371496.1"/>
    </source>
</evidence>
<dbReference type="SUPFAM" id="SSF47095">
    <property type="entry name" value="HMG-box"/>
    <property type="match status" value="1"/>
</dbReference>
<dbReference type="Pfam" id="PF00505">
    <property type="entry name" value="HMG_box"/>
    <property type="match status" value="1"/>
</dbReference>
<dbReference type="CDD" id="cd00084">
    <property type="entry name" value="HMG-box_SF"/>
    <property type="match status" value="1"/>
</dbReference>
<accession>A0A814HKZ0</accession>
<dbReference type="GO" id="GO:0005634">
    <property type="term" value="C:nucleus"/>
    <property type="evidence" value="ECO:0007669"/>
    <property type="project" value="UniProtKB-UniRule"/>
</dbReference>
<keyword evidence="1" id="KW-0539">Nucleus</keyword>
<gene>
    <name evidence="3" type="ORF">BJG266_LOCUS16529</name>
    <name evidence="4" type="ORF">QVE165_LOCUS35135</name>
</gene>
<dbReference type="EMBL" id="CAJNOM010000338">
    <property type="protein sequence ID" value="CAF1371496.1"/>
    <property type="molecule type" value="Genomic_DNA"/>
</dbReference>
<dbReference type="Proteomes" id="UP000663832">
    <property type="component" value="Unassembled WGS sequence"/>
</dbReference>
<comment type="caution">
    <text evidence="3">The sequence shown here is derived from an EMBL/GenBank/DDBJ whole genome shotgun (WGS) entry which is preliminary data.</text>
</comment>
<name>A0A814HKZ0_9BILA</name>
<evidence type="ECO:0000313" key="3">
    <source>
        <dbReference type="EMBL" id="CAF1012230.1"/>
    </source>
</evidence>
<dbReference type="Gene3D" id="1.10.30.10">
    <property type="entry name" value="High mobility group box domain"/>
    <property type="match status" value="1"/>
</dbReference>
<dbReference type="AlphaFoldDB" id="A0A814HKZ0"/>
<protein>
    <recommendedName>
        <fullName evidence="2">HMG box domain-containing protein</fullName>
    </recommendedName>
</protein>
<evidence type="ECO:0000313" key="6">
    <source>
        <dbReference type="Proteomes" id="UP000663877"/>
    </source>
</evidence>
<keyword evidence="1" id="KW-0238">DNA-binding</keyword>
<feature type="DNA-binding region" description="HMG box" evidence="1">
    <location>
        <begin position="124"/>
        <end position="193"/>
    </location>
</feature>
<dbReference type="InterPro" id="IPR009071">
    <property type="entry name" value="HMG_box_dom"/>
</dbReference>
<dbReference type="PROSITE" id="PS50118">
    <property type="entry name" value="HMG_BOX_2"/>
    <property type="match status" value="1"/>
</dbReference>
<dbReference type="Proteomes" id="UP000663877">
    <property type="component" value="Unassembled WGS sequence"/>
</dbReference>
<evidence type="ECO:0000259" key="2">
    <source>
        <dbReference type="PROSITE" id="PS50118"/>
    </source>
</evidence>
<dbReference type="GO" id="GO:0003677">
    <property type="term" value="F:DNA binding"/>
    <property type="evidence" value="ECO:0007669"/>
    <property type="project" value="UniProtKB-UniRule"/>
</dbReference>
<evidence type="ECO:0000256" key="1">
    <source>
        <dbReference type="PROSITE-ProRule" id="PRU00267"/>
    </source>
</evidence>
<dbReference type="OrthoDB" id="10011175at2759"/>
<evidence type="ECO:0000313" key="5">
    <source>
        <dbReference type="Proteomes" id="UP000663832"/>
    </source>
</evidence>
<keyword evidence="5" id="KW-1185">Reference proteome</keyword>
<proteinExistence type="predicted"/>
<sequence>MNNKTTNEISQEQQQIAVVILDEYCRYYSDFSKILGVYIKNLYPNFHFQFQQLLDASYNIWHRLSNEDKISLATFLEDINRENHHPMKIKTFNGLINSNSKSIVLNTNSYMTSHTEPNNTLIKKRMILTPYHIYLKDERKKFIQNHSKMSIRDINKRLYERWQKLSNRMKYKYEYRSYLAKKRLYKKQGKSIQLKKPSFIKRMSLKTIQRNK</sequence>
<feature type="domain" description="HMG box" evidence="2">
    <location>
        <begin position="124"/>
        <end position="193"/>
    </location>
</feature>
<organism evidence="3 6">
    <name type="scientific">Adineta steineri</name>
    <dbReference type="NCBI Taxonomy" id="433720"/>
    <lineage>
        <taxon>Eukaryota</taxon>
        <taxon>Metazoa</taxon>
        <taxon>Spiralia</taxon>
        <taxon>Gnathifera</taxon>
        <taxon>Rotifera</taxon>
        <taxon>Eurotatoria</taxon>
        <taxon>Bdelloidea</taxon>
        <taxon>Adinetida</taxon>
        <taxon>Adinetidae</taxon>
        <taxon>Adineta</taxon>
    </lineage>
</organism>
<dbReference type="EMBL" id="CAJNOI010000077">
    <property type="protein sequence ID" value="CAF1012230.1"/>
    <property type="molecule type" value="Genomic_DNA"/>
</dbReference>
<dbReference type="InterPro" id="IPR036910">
    <property type="entry name" value="HMG_box_dom_sf"/>
</dbReference>
<reference evidence="3" key="1">
    <citation type="submission" date="2021-02" db="EMBL/GenBank/DDBJ databases">
        <authorList>
            <person name="Nowell W R."/>
        </authorList>
    </citation>
    <scope>NUCLEOTIDE SEQUENCE</scope>
</reference>